<sequence length="123" mass="13164">HDQRAHRPGELGAGAGVGRARRGALPGARQVDRAARGATPRAGQQDGVDTRTPTKQTISPSSDMRKPRVYESRGSNPQNCDAIQTPAVIMRFSCGDNVCLKMAVDEEVKKEKKKAVLGASNIK</sequence>
<evidence type="ECO:0000313" key="3">
    <source>
        <dbReference type="Proteomes" id="UP000838756"/>
    </source>
</evidence>
<accession>A0A8S4QNJ2</accession>
<reference evidence="2" key="1">
    <citation type="submission" date="2022-03" db="EMBL/GenBank/DDBJ databases">
        <authorList>
            <person name="Lindestad O."/>
        </authorList>
    </citation>
    <scope>NUCLEOTIDE SEQUENCE</scope>
</reference>
<evidence type="ECO:0000256" key="1">
    <source>
        <dbReference type="SAM" id="MobiDB-lite"/>
    </source>
</evidence>
<dbReference type="EMBL" id="CAKXAJ010014169">
    <property type="protein sequence ID" value="CAH2216127.1"/>
    <property type="molecule type" value="Genomic_DNA"/>
</dbReference>
<evidence type="ECO:0000313" key="2">
    <source>
        <dbReference type="EMBL" id="CAH2216127.1"/>
    </source>
</evidence>
<proteinExistence type="predicted"/>
<comment type="caution">
    <text evidence="2">The sequence shown here is derived from an EMBL/GenBank/DDBJ whole genome shotgun (WGS) entry which is preliminary data.</text>
</comment>
<dbReference type="AlphaFoldDB" id="A0A8S4QNJ2"/>
<keyword evidence="3" id="KW-1185">Reference proteome</keyword>
<feature type="non-terminal residue" evidence="2">
    <location>
        <position position="1"/>
    </location>
</feature>
<feature type="region of interest" description="Disordered" evidence="1">
    <location>
        <begin position="1"/>
        <end position="81"/>
    </location>
</feature>
<protein>
    <submittedName>
        <fullName evidence="2">Jg26373 protein</fullName>
    </submittedName>
</protein>
<feature type="compositionally biased region" description="Polar residues" evidence="1">
    <location>
        <begin position="51"/>
        <end position="62"/>
    </location>
</feature>
<name>A0A8S4QNJ2_9NEOP</name>
<organism evidence="2 3">
    <name type="scientific">Pararge aegeria aegeria</name>
    <dbReference type="NCBI Taxonomy" id="348720"/>
    <lineage>
        <taxon>Eukaryota</taxon>
        <taxon>Metazoa</taxon>
        <taxon>Ecdysozoa</taxon>
        <taxon>Arthropoda</taxon>
        <taxon>Hexapoda</taxon>
        <taxon>Insecta</taxon>
        <taxon>Pterygota</taxon>
        <taxon>Neoptera</taxon>
        <taxon>Endopterygota</taxon>
        <taxon>Lepidoptera</taxon>
        <taxon>Glossata</taxon>
        <taxon>Ditrysia</taxon>
        <taxon>Papilionoidea</taxon>
        <taxon>Nymphalidae</taxon>
        <taxon>Satyrinae</taxon>
        <taxon>Satyrini</taxon>
        <taxon>Parargina</taxon>
        <taxon>Pararge</taxon>
    </lineage>
</organism>
<gene>
    <name evidence="2" type="primary">jg26373</name>
    <name evidence="2" type="ORF">PAEG_LOCUS4196</name>
</gene>
<dbReference type="Proteomes" id="UP000838756">
    <property type="component" value="Unassembled WGS sequence"/>
</dbReference>